<gene>
    <name evidence="1" type="ORF">H9804_10490</name>
</gene>
<accession>A0A9D2GUM5</accession>
<comment type="caution">
    <text evidence="1">The sequence shown here is derived from an EMBL/GenBank/DDBJ whole genome shotgun (WGS) entry which is preliminary data.</text>
</comment>
<reference evidence="1" key="1">
    <citation type="journal article" date="2021" name="PeerJ">
        <title>Extensive microbial diversity within the chicken gut microbiome revealed by metagenomics and culture.</title>
        <authorList>
            <person name="Gilroy R."/>
            <person name="Ravi A."/>
            <person name="Getino M."/>
            <person name="Pursley I."/>
            <person name="Horton D.L."/>
            <person name="Alikhan N.F."/>
            <person name="Baker D."/>
            <person name="Gharbi K."/>
            <person name="Hall N."/>
            <person name="Watson M."/>
            <person name="Adriaenssens E.M."/>
            <person name="Foster-Nyarko E."/>
            <person name="Jarju S."/>
            <person name="Secka A."/>
            <person name="Antonio M."/>
            <person name="Oren A."/>
            <person name="Chaudhuri R.R."/>
            <person name="La Ragione R."/>
            <person name="Hildebrand F."/>
            <person name="Pallen M.J."/>
        </authorList>
    </citation>
    <scope>NUCLEOTIDE SEQUENCE</scope>
    <source>
        <strain evidence="1">ChiW4-1371</strain>
    </source>
</reference>
<organism evidence="1 2">
    <name type="scientific">Candidatus Mucispirillum faecigallinarum</name>
    <dbReference type="NCBI Taxonomy" id="2838699"/>
    <lineage>
        <taxon>Bacteria</taxon>
        <taxon>Pseudomonadati</taxon>
        <taxon>Deferribacterota</taxon>
        <taxon>Deferribacteres</taxon>
        <taxon>Deferribacterales</taxon>
        <taxon>Mucispirillaceae</taxon>
        <taxon>Mucispirillum</taxon>
    </lineage>
</organism>
<evidence type="ECO:0000313" key="2">
    <source>
        <dbReference type="Proteomes" id="UP000824176"/>
    </source>
</evidence>
<dbReference type="AlphaFoldDB" id="A0A9D2GUM5"/>
<reference evidence="1" key="2">
    <citation type="submission" date="2021-04" db="EMBL/GenBank/DDBJ databases">
        <authorList>
            <person name="Gilroy R."/>
        </authorList>
    </citation>
    <scope>NUCLEOTIDE SEQUENCE</scope>
    <source>
        <strain evidence="1">ChiW4-1371</strain>
    </source>
</reference>
<name>A0A9D2GUM5_9BACT</name>
<evidence type="ECO:0000313" key="1">
    <source>
        <dbReference type="EMBL" id="HIZ90363.1"/>
    </source>
</evidence>
<dbReference type="Proteomes" id="UP000824176">
    <property type="component" value="Unassembled WGS sequence"/>
</dbReference>
<proteinExistence type="predicted"/>
<sequence>MHTLSKYTLAFFNNANKGWLPVMTNVFDIDDADKEQYPQIFSKKNLDLLKDYIQELKQDIYLYFYAIFNILKESNKYNIIIKRISNKGYDIKYFYQGFPLKIENNIEFNLVIGIYYTGDELMGTRFNKPRMIYALYYNGSEESNDIIAYKIREHINKKREFININENLNYYFDEYICAYSYGLELNSRTEAKSVAEDIQLFLDNKLIKNVDKIKAIISFVKNNE</sequence>
<protein>
    <submittedName>
        <fullName evidence="1">Uncharacterized protein</fullName>
    </submittedName>
</protein>
<dbReference type="EMBL" id="DXAQ01000156">
    <property type="protein sequence ID" value="HIZ90363.1"/>
    <property type="molecule type" value="Genomic_DNA"/>
</dbReference>